<gene>
    <name evidence="11" type="ORF">LKD70_08095</name>
</gene>
<evidence type="ECO:0000256" key="6">
    <source>
        <dbReference type="ARBA" id="ARBA00022989"/>
    </source>
</evidence>
<comment type="similarity">
    <text evidence="8">Belongs to the TRAP transporter small permease family.</text>
</comment>
<keyword evidence="4" id="KW-0997">Cell inner membrane</keyword>
<keyword evidence="2" id="KW-0813">Transport</keyword>
<name>A0ABS8FWH9_9FIRM</name>
<evidence type="ECO:0000256" key="1">
    <source>
        <dbReference type="ARBA" id="ARBA00004429"/>
    </source>
</evidence>
<protein>
    <submittedName>
        <fullName evidence="11">TRAP transporter small permease</fullName>
    </submittedName>
</protein>
<evidence type="ECO:0000313" key="11">
    <source>
        <dbReference type="EMBL" id="MCC2254385.1"/>
    </source>
</evidence>
<evidence type="ECO:0000259" key="10">
    <source>
        <dbReference type="Pfam" id="PF04290"/>
    </source>
</evidence>
<evidence type="ECO:0000256" key="5">
    <source>
        <dbReference type="ARBA" id="ARBA00022692"/>
    </source>
</evidence>
<reference evidence="11 12" key="1">
    <citation type="submission" date="2021-10" db="EMBL/GenBank/DDBJ databases">
        <title>Anaerobic single-cell dispensing facilitates the cultivation of human gut bacteria.</title>
        <authorList>
            <person name="Afrizal A."/>
        </authorList>
    </citation>
    <scope>NUCLEOTIDE SEQUENCE [LARGE SCALE GENOMIC DNA]</scope>
    <source>
        <strain evidence="11 12">CLA-AA-H200</strain>
    </source>
</reference>
<keyword evidence="5 9" id="KW-0812">Transmembrane</keyword>
<dbReference type="InterPro" id="IPR055348">
    <property type="entry name" value="DctQ"/>
</dbReference>
<evidence type="ECO:0000256" key="9">
    <source>
        <dbReference type="SAM" id="Phobius"/>
    </source>
</evidence>
<dbReference type="PANTHER" id="PTHR35011:SF2">
    <property type="entry name" value="2,3-DIKETO-L-GULONATE TRAP TRANSPORTER SMALL PERMEASE PROTEIN YIAM"/>
    <property type="match status" value="1"/>
</dbReference>
<comment type="subcellular location">
    <subcellularLocation>
        <location evidence="1">Cell inner membrane</location>
        <topology evidence="1">Multi-pass membrane protein</topology>
    </subcellularLocation>
</comment>
<sequence>MIEIMDKIVRALFAVLKAVLTVVLVGMVVILAAHIIFRFVLNNSLTWSEELLKILLVWFGLLSVSVLAARREHVAIVVFKDHMPKKVSNVLSKVTQFITVVICLVIIYIGVQYMLEAGFRPTPALRIPYGYAYAAIPVAFFFITIFEFRNLVADLTGKGNYAAIEKPEEDLTGGKEVKLD</sequence>
<feature type="transmembrane region" description="Helical" evidence="9">
    <location>
        <begin position="51"/>
        <end position="69"/>
    </location>
</feature>
<feature type="transmembrane region" description="Helical" evidence="9">
    <location>
        <begin position="12"/>
        <end position="39"/>
    </location>
</feature>
<dbReference type="Pfam" id="PF04290">
    <property type="entry name" value="DctQ"/>
    <property type="match status" value="1"/>
</dbReference>
<accession>A0ABS8FWH9</accession>
<dbReference type="InterPro" id="IPR007387">
    <property type="entry name" value="TRAP_DctQ"/>
</dbReference>
<organism evidence="11 12">
    <name type="scientific">Ruminococcus turbiniformis</name>
    <dbReference type="NCBI Taxonomy" id="2881258"/>
    <lineage>
        <taxon>Bacteria</taxon>
        <taxon>Bacillati</taxon>
        <taxon>Bacillota</taxon>
        <taxon>Clostridia</taxon>
        <taxon>Eubacteriales</taxon>
        <taxon>Oscillospiraceae</taxon>
        <taxon>Ruminococcus</taxon>
    </lineage>
</organism>
<keyword evidence="3" id="KW-1003">Cell membrane</keyword>
<keyword evidence="6 9" id="KW-1133">Transmembrane helix</keyword>
<evidence type="ECO:0000256" key="3">
    <source>
        <dbReference type="ARBA" id="ARBA00022475"/>
    </source>
</evidence>
<keyword evidence="12" id="KW-1185">Reference proteome</keyword>
<evidence type="ECO:0000256" key="8">
    <source>
        <dbReference type="ARBA" id="ARBA00038436"/>
    </source>
</evidence>
<feature type="transmembrane region" description="Helical" evidence="9">
    <location>
        <begin position="90"/>
        <end position="111"/>
    </location>
</feature>
<feature type="transmembrane region" description="Helical" evidence="9">
    <location>
        <begin position="131"/>
        <end position="148"/>
    </location>
</feature>
<dbReference type="RefSeq" id="WP_227707523.1">
    <property type="nucleotide sequence ID" value="NZ_JAJEQX010000012.1"/>
</dbReference>
<evidence type="ECO:0000313" key="12">
    <source>
        <dbReference type="Proteomes" id="UP001198151"/>
    </source>
</evidence>
<feature type="domain" description="Tripartite ATP-independent periplasmic transporters DctQ component" evidence="10">
    <location>
        <begin position="27"/>
        <end position="156"/>
    </location>
</feature>
<evidence type="ECO:0000256" key="2">
    <source>
        <dbReference type="ARBA" id="ARBA00022448"/>
    </source>
</evidence>
<evidence type="ECO:0000256" key="7">
    <source>
        <dbReference type="ARBA" id="ARBA00023136"/>
    </source>
</evidence>
<dbReference type="PANTHER" id="PTHR35011">
    <property type="entry name" value="2,3-DIKETO-L-GULONATE TRAP TRANSPORTER SMALL PERMEASE PROTEIN YIAM"/>
    <property type="match status" value="1"/>
</dbReference>
<proteinExistence type="inferred from homology"/>
<dbReference type="Proteomes" id="UP001198151">
    <property type="component" value="Unassembled WGS sequence"/>
</dbReference>
<comment type="caution">
    <text evidence="11">The sequence shown here is derived from an EMBL/GenBank/DDBJ whole genome shotgun (WGS) entry which is preliminary data.</text>
</comment>
<dbReference type="EMBL" id="JAJEQX010000012">
    <property type="protein sequence ID" value="MCC2254385.1"/>
    <property type="molecule type" value="Genomic_DNA"/>
</dbReference>
<keyword evidence="7 9" id="KW-0472">Membrane</keyword>
<evidence type="ECO:0000256" key="4">
    <source>
        <dbReference type="ARBA" id="ARBA00022519"/>
    </source>
</evidence>